<evidence type="ECO:0000256" key="1">
    <source>
        <dbReference type="ARBA" id="ARBA00004141"/>
    </source>
</evidence>
<protein>
    <submittedName>
        <fullName evidence="8">Proton-coupled amino acid transporter 4</fullName>
    </submittedName>
</protein>
<reference evidence="8" key="1">
    <citation type="journal article" date="2014" name="PLoS ONE">
        <title>Transcriptome-Based Identification of ABC Transporters in the Western Tarnished Plant Bug Lygus hesperus.</title>
        <authorList>
            <person name="Hull J.J."/>
            <person name="Chaney K."/>
            <person name="Geib S.M."/>
            <person name="Fabrick J.A."/>
            <person name="Brent C.S."/>
            <person name="Walsh D."/>
            <person name="Lavine L.C."/>
        </authorList>
    </citation>
    <scope>NUCLEOTIDE SEQUENCE</scope>
</reference>
<reference evidence="8" key="2">
    <citation type="submission" date="2014-07" db="EMBL/GenBank/DDBJ databases">
        <authorList>
            <person name="Hull J."/>
        </authorList>
    </citation>
    <scope>NUCLEOTIDE SEQUENCE</scope>
</reference>
<feature type="transmembrane region" description="Helical" evidence="6">
    <location>
        <begin position="186"/>
        <end position="210"/>
    </location>
</feature>
<organism evidence="8">
    <name type="scientific">Lygus hesperus</name>
    <name type="common">Western plant bug</name>
    <dbReference type="NCBI Taxonomy" id="30085"/>
    <lineage>
        <taxon>Eukaryota</taxon>
        <taxon>Metazoa</taxon>
        <taxon>Ecdysozoa</taxon>
        <taxon>Arthropoda</taxon>
        <taxon>Hexapoda</taxon>
        <taxon>Insecta</taxon>
        <taxon>Pterygota</taxon>
        <taxon>Neoptera</taxon>
        <taxon>Paraneoptera</taxon>
        <taxon>Hemiptera</taxon>
        <taxon>Heteroptera</taxon>
        <taxon>Panheteroptera</taxon>
        <taxon>Cimicomorpha</taxon>
        <taxon>Miridae</taxon>
        <taxon>Mirini</taxon>
        <taxon>Lygus</taxon>
    </lineage>
</organism>
<evidence type="ECO:0000256" key="2">
    <source>
        <dbReference type="ARBA" id="ARBA00022692"/>
    </source>
</evidence>
<feature type="transmembrane region" description="Helical" evidence="6">
    <location>
        <begin position="91"/>
        <end position="113"/>
    </location>
</feature>
<evidence type="ECO:0000256" key="4">
    <source>
        <dbReference type="ARBA" id="ARBA00023136"/>
    </source>
</evidence>
<name>A0A0A9VRU2_LYGHE</name>
<dbReference type="EMBL" id="GBRD01011456">
    <property type="protein sequence ID" value="JAG54368.1"/>
    <property type="molecule type" value="Transcribed_RNA"/>
</dbReference>
<feature type="transmembrane region" description="Helical" evidence="6">
    <location>
        <begin position="222"/>
        <end position="240"/>
    </location>
</feature>
<sequence>MTTNGTSNMTELETFLPQDGSNGTSGAKYKIAPKSPTSLENGHAEKTSWDPFRERRIEHPTTDCDTLTHLLKASLGTGILAMPFAYKNAGMSLGIVFTLFTSLICTHGAYVLVQCAHELYRRTRVTSMSFADVGEVSFANGPTWARPYSKLCRITIIAGLFAAYFGTCSVYTVIISENFKQVAEHYLGYAINQRLCILTLLVPLILLSWIPNLKYLAPVSMVANVFMGLGLGITFYYLVWDLGSPWDLPQVGDLYNLPQFFSITIFAMEAIGVVMPLENSMDTPQHFIGICGVLNKGMGGVTLIYVFLGFLGYLHYEDATDASITLNLPTDEYMAQSVKILVGLAVYCTYGLQYFVCLEIVWDAVKGKWKMNQTVLEYIVRSVLTASTVMLAVAVPTIGPFLALIGAFCFSLLGLILPALIETITFWDKGFGRGNWVAWKNVGMFLFGVVALVSGTYTSMVDIFKTYGLGEEVVQLNTIGEVVHDATHANVSVANVTDFVINAVSDLSQTLLNNTGN</sequence>
<keyword evidence="4 6" id="KW-0472">Membrane</keyword>
<dbReference type="EMBL" id="GBRD01011455">
    <property type="protein sequence ID" value="JAG54369.1"/>
    <property type="molecule type" value="Transcribed_RNA"/>
</dbReference>
<dbReference type="EMBL" id="GBHO01045134">
    <property type="protein sequence ID" value="JAF98469.1"/>
    <property type="molecule type" value="Transcribed_RNA"/>
</dbReference>
<evidence type="ECO:0000313" key="10">
    <source>
        <dbReference type="EMBL" id="JAG54368.1"/>
    </source>
</evidence>
<comment type="subcellular location">
    <subcellularLocation>
        <location evidence="1">Membrane</location>
        <topology evidence="1">Multi-pass membrane protein</topology>
    </subcellularLocation>
</comment>
<dbReference type="Pfam" id="PF01490">
    <property type="entry name" value="Aa_trans"/>
    <property type="match status" value="1"/>
</dbReference>
<reference evidence="11" key="4">
    <citation type="journal article" date="2016" name="Gigascience">
        <title>De novo construction of an expanded transcriptome assembly for the western tarnished plant bug, Lygus hesperus.</title>
        <authorList>
            <person name="Tassone E.E."/>
            <person name="Geib S.M."/>
            <person name="Hall B."/>
            <person name="Fabrick J.A."/>
            <person name="Brent C.S."/>
            <person name="Hull J.J."/>
        </authorList>
    </citation>
    <scope>NUCLEOTIDE SEQUENCE</scope>
</reference>
<feature type="transmembrane region" description="Helical" evidence="6">
    <location>
        <begin position="401"/>
        <end position="421"/>
    </location>
</feature>
<keyword evidence="2 6" id="KW-0812">Transmembrane</keyword>
<reference evidence="10" key="3">
    <citation type="submission" date="2014-09" db="EMBL/GenBank/DDBJ databases">
        <authorList>
            <person name="Magalhaes I.L.F."/>
            <person name="Oliveira U."/>
            <person name="Santos F.R."/>
            <person name="Vidigal T.H.D.A."/>
            <person name="Brescovit A.D."/>
            <person name="Santos A.J."/>
        </authorList>
    </citation>
    <scope>NUCLEOTIDE SEQUENCE</scope>
</reference>
<feature type="region of interest" description="Disordered" evidence="5">
    <location>
        <begin position="1"/>
        <end position="27"/>
    </location>
</feature>
<keyword evidence="3 6" id="KW-1133">Transmembrane helix</keyword>
<feature type="domain" description="Amino acid transporter transmembrane" evidence="7">
    <location>
        <begin position="64"/>
        <end position="460"/>
    </location>
</feature>
<feature type="transmembrane region" description="Helical" evidence="6">
    <location>
        <begin position="154"/>
        <end position="174"/>
    </location>
</feature>
<accession>A0A0A9VRU2</accession>
<dbReference type="AlphaFoldDB" id="A0A0A9VRU2"/>
<evidence type="ECO:0000256" key="5">
    <source>
        <dbReference type="SAM" id="MobiDB-lite"/>
    </source>
</evidence>
<feature type="transmembrane region" description="Helical" evidence="6">
    <location>
        <begin position="378"/>
        <end position="395"/>
    </location>
</feature>
<dbReference type="EMBL" id="GBHO01045135">
    <property type="protein sequence ID" value="JAF98468.1"/>
    <property type="molecule type" value="Transcribed_RNA"/>
</dbReference>
<proteinExistence type="predicted"/>
<dbReference type="PANTHER" id="PTHR22950:SF154">
    <property type="entry name" value="PROTON-COUPLED AMINO ACID TRANSPORTER-LIKE PROTEIN PATHETIC"/>
    <property type="match status" value="1"/>
</dbReference>
<gene>
    <name evidence="8" type="primary">slc36a4_5</name>
    <name evidence="11" type="synonym">slc36a4_12</name>
    <name evidence="9" type="synonym">slc36a4_6</name>
    <name evidence="12" type="synonym">slc36a4_8</name>
    <name evidence="8" type="ORF">CM83_59234</name>
    <name evidence="9" type="ORF">CM83_59237</name>
    <name evidence="12" type="ORF">g.74655</name>
    <name evidence="11" type="ORF">g.74658</name>
</gene>
<feature type="transmembrane region" description="Helical" evidence="6">
    <location>
        <begin position="260"/>
        <end position="277"/>
    </location>
</feature>
<feature type="transmembrane region" description="Helical" evidence="6">
    <location>
        <begin position="442"/>
        <end position="460"/>
    </location>
</feature>
<dbReference type="EMBL" id="GDHC01000355">
    <property type="protein sequence ID" value="JAQ18274.1"/>
    <property type="molecule type" value="Transcribed_RNA"/>
</dbReference>
<evidence type="ECO:0000313" key="11">
    <source>
        <dbReference type="EMBL" id="JAQ01741.1"/>
    </source>
</evidence>
<evidence type="ECO:0000313" key="12">
    <source>
        <dbReference type="EMBL" id="JAQ18274.1"/>
    </source>
</evidence>
<evidence type="ECO:0000313" key="9">
    <source>
        <dbReference type="EMBL" id="JAF98469.1"/>
    </source>
</evidence>
<dbReference type="EMBL" id="GDHC01016888">
    <property type="protein sequence ID" value="JAQ01741.1"/>
    <property type="molecule type" value="Transcribed_RNA"/>
</dbReference>
<dbReference type="InterPro" id="IPR013057">
    <property type="entry name" value="AA_transpt_TM"/>
</dbReference>
<feature type="transmembrane region" description="Helical" evidence="6">
    <location>
        <begin position="298"/>
        <end position="316"/>
    </location>
</feature>
<feature type="compositionally biased region" description="Polar residues" evidence="5">
    <location>
        <begin position="1"/>
        <end position="11"/>
    </location>
</feature>
<dbReference type="GO" id="GO:0015179">
    <property type="term" value="F:L-amino acid transmembrane transporter activity"/>
    <property type="evidence" value="ECO:0007669"/>
    <property type="project" value="TreeGrafter"/>
</dbReference>
<evidence type="ECO:0000256" key="6">
    <source>
        <dbReference type="SAM" id="Phobius"/>
    </source>
</evidence>
<evidence type="ECO:0000313" key="8">
    <source>
        <dbReference type="EMBL" id="JAF98468.1"/>
    </source>
</evidence>
<dbReference type="GO" id="GO:0005774">
    <property type="term" value="C:vacuolar membrane"/>
    <property type="evidence" value="ECO:0007669"/>
    <property type="project" value="TreeGrafter"/>
</dbReference>
<feature type="transmembrane region" description="Helical" evidence="6">
    <location>
        <begin position="336"/>
        <end position="357"/>
    </location>
</feature>
<evidence type="ECO:0000256" key="3">
    <source>
        <dbReference type="ARBA" id="ARBA00022989"/>
    </source>
</evidence>
<evidence type="ECO:0000259" key="7">
    <source>
        <dbReference type="Pfam" id="PF01490"/>
    </source>
</evidence>
<dbReference type="PANTHER" id="PTHR22950">
    <property type="entry name" value="AMINO ACID TRANSPORTER"/>
    <property type="match status" value="1"/>
</dbReference>